<dbReference type="Pfam" id="PF18269">
    <property type="entry name" value="T3SS_ATPase_C"/>
    <property type="match status" value="1"/>
</dbReference>
<comment type="caution">
    <text evidence="7">The sequence shown here is derived from an EMBL/GenBank/DDBJ whole genome shotgun (WGS) entry which is preliminary data.</text>
</comment>
<proteinExistence type="predicted"/>
<evidence type="ECO:0000313" key="7">
    <source>
        <dbReference type="EMBL" id="PRY93217.1"/>
    </source>
</evidence>
<feature type="region of interest" description="Disordered" evidence="5">
    <location>
        <begin position="104"/>
        <end position="128"/>
    </location>
</feature>
<organism evidence="7 8">
    <name type="scientific">Hasllibacter halocynthiae</name>
    <dbReference type="NCBI Taxonomy" id="595589"/>
    <lineage>
        <taxon>Bacteria</taxon>
        <taxon>Pseudomonadati</taxon>
        <taxon>Pseudomonadota</taxon>
        <taxon>Alphaproteobacteria</taxon>
        <taxon>Rhodobacterales</taxon>
        <taxon>Roseobacteraceae</taxon>
        <taxon>Hasllibacter</taxon>
    </lineage>
</organism>
<evidence type="ECO:0000256" key="3">
    <source>
        <dbReference type="ARBA" id="ARBA00022840"/>
    </source>
</evidence>
<keyword evidence="1" id="KW-0813">Transport</keyword>
<dbReference type="InterPro" id="IPR040627">
    <property type="entry name" value="T3SS_ATPase_C"/>
</dbReference>
<dbReference type="EMBL" id="PVTT01000002">
    <property type="protein sequence ID" value="PRY93217.1"/>
    <property type="molecule type" value="Genomic_DNA"/>
</dbReference>
<dbReference type="AlphaFoldDB" id="A0A2T0X2S8"/>
<dbReference type="InterPro" id="IPR000194">
    <property type="entry name" value="ATPase_F1/V1/A1_a/bsu_nucl-bd"/>
</dbReference>
<protein>
    <submittedName>
        <fullName evidence="7">Flagellum-specific ATP synthase</fullName>
    </submittedName>
</protein>
<evidence type="ECO:0000256" key="2">
    <source>
        <dbReference type="ARBA" id="ARBA00022741"/>
    </source>
</evidence>
<evidence type="ECO:0000313" key="8">
    <source>
        <dbReference type="Proteomes" id="UP000238801"/>
    </source>
</evidence>
<dbReference type="Proteomes" id="UP000238801">
    <property type="component" value="Unassembled WGS sequence"/>
</dbReference>
<dbReference type="Pfam" id="PF00006">
    <property type="entry name" value="ATP-synt_ab"/>
    <property type="match status" value="1"/>
</dbReference>
<gene>
    <name evidence="7" type="ORF">BCF33_2084</name>
</gene>
<keyword evidence="3" id="KW-0067">ATP-binding</keyword>
<dbReference type="InterPro" id="IPR050053">
    <property type="entry name" value="ATPase_alpha/beta_chains"/>
</dbReference>
<dbReference type="InterPro" id="IPR003593">
    <property type="entry name" value="AAA+_ATPase"/>
</dbReference>
<keyword evidence="2" id="KW-0547">Nucleotide-binding</keyword>
<dbReference type="Gene3D" id="3.40.50.12240">
    <property type="match status" value="1"/>
</dbReference>
<dbReference type="InterPro" id="IPR027417">
    <property type="entry name" value="P-loop_NTPase"/>
</dbReference>
<evidence type="ECO:0000256" key="1">
    <source>
        <dbReference type="ARBA" id="ARBA00022448"/>
    </source>
</evidence>
<evidence type="ECO:0000256" key="4">
    <source>
        <dbReference type="ARBA" id="ARBA00022967"/>
    </source>
</evidence>
<keyword evidence="8" id="KW-1185">Reference proteome</keyword>
<reference evidence="7 8" key="1">
    <citation type="submission" date="2018-03" db="EMBL/GenBank/DDBJ databases">
        <title>Genomic Encyclopedia of Archaeal and Bacterial Type Strains, Phase II (KMG-II): from individual species to whole genera.</title>
        <authorList>
            <person name="Goeker M."/>
        </authorList>
    </citation>
    <scope>NUCLEOTIDE SEQUENCE [LARGE SCALE GENOMIC DNA]</scope>
    <source>
        <strain evidence="7 8">DSM 29318</strain>
    </source>
</reference>
<dbReference type="GO" id="GO:0046933">
    <property type="term" value="F:proton-transporting ATP synthase activity, rotational mechanism"/>
    <property type="evidence" value="ECO:0007669"/>
    <property type="project" value="TreeGrafter"/>
</dbReference>
<evidence type="ECO:0000256" key="5">
    <source>
        <dbReference type="SAM" id="MobiDB-lite"/>
    </source>
</evidence>
<dbReference type="PANTHER" id="PTHR15184:SF9">
    <property type="entry name" value="SPI-1 TYPE 3 SECRETION SYSTEM ATPASE"/>
    <property type="match status" value="1"/>
</dbReference>
<accession>A0A2T0X2S8</accession>
<dbReference type="RefSeq" id="WP_106160828.1">
    <property type="nucleotide sequence ID" value="NZ_PVTT01000002.1"/>
</dbReference>
<dbReference type="SMART" id="SM00382">
    <property type="entry name" value="AAA"/>
    <property type="match status" value="1"/>
</dbReference>
<dbReference type="GO" id="GO:0005524">
    <property type="term" value="F:ATP binding"/>
    <property type="evidence" value="ECO:0007669"/>
    <property type="project" value="UniProtKB-KW"/>
</dbReference>
<dbReference type="PANTHER" id="PTHR15184">
    <property type="entry name" value="ATP SYNTHASE"/>
    <property type="match status" value="1"/>
</dbReference>
<name>A0A2T0X2S8_9RHOB</name>
<evidence type="ECO:0000259" key="6">
    <source>
        <dbReference type="SMART" id="SM00382"/>
    </source>
</evidence>
<sequence length="429" mass="43482">MTRPELESLKDALREAARPCPLGRITALSPGRAVVSGLPAALGDGVEVVGGGLRGEVVGMDEGAATVLLDGEGEGLAPGAGVVLRPGGRLGAGPDWLGRTVDPAGAPLDGLPAPAPRRAAPAATGPRGPLGGRLRTGLAAFDAFLPLCLGQRIGLFAGAGVGKSTLLTALARDVAADCVVIALVGEREHEIAGLRRALAEAGARALIVAAPADAPPLLRRRAPFAAMEAAEALSAEGRDVLFLCDSVTRLAEAEREVAIAAGAPLGPGGHAPWTPRRLTTLAERAGPGRGEGGAITAVLSVLVPGEDMADPVADVLRGVLDGHVVLSRAIAERGRFPAIDLLRSLSRALPGCAAPDERPIIAEGRRRAAAREEVELMVRSGLYEAGADAATDRAVRSHEALEGFLSSASRGPEEAVARLAALLAETAAP</sequence>
<dbReference type="OrthoDB" id="9801639at2"/>
<keyword evidence="4" id="KW-1278">Translocase</keyword>
<dbReference type="SUPFAM" id="SSF52540">
    <property type="entry name" value="P-loop containing nucleoside triphosphate hydrolases"/>
    <property type="match status" value="1"/>
</dbReference>
<feature type="domain" description="AAA+ ATPase" evidence="6">
    <location>
        <begin position="149"/>
        <end position="331"/>
    </location>
</feature>